<dbReference type="EMBL" id="DPPF01000052">
    <property type="protein sequence ID" value="HCW92514.1"/>
    <property type="molecule type" value="Genomic_DNA"/>
</dbReference>
<dbReference type="SUPFAM" id="SSF75169">
    <property type="entry name" value="DsrEFH-like"/>
    <property type="match status" value="1"/>
</dbReference>
<name>A0A3D5QA19_FLESI</name>
<dbReference type="Proteomes" id="UP000262325">
    <property type="component" value="Unassembled WGS sequence"/>
</dbReference>
<comment type="caution">
    <text evidence="1">The sequence shown here is derived from an EMBL/GenBank/DDBJ whole genome shotgun (WGS) entry which is preliminary data.</text>
</comment>
<proteinExistence type="predicted"/>
<gene>
    <name evidence="1" type="ORF">DHM44_02415</name>
</gene>
<dbReference type="InterPro" id="IPR027396">
    <property type="entry name" value="DsrEFH-like"/>
</dbReference>
<protein>
    <submittedName>
        <fullName evidence="1">Sulfur reduction protein DsrE</fullName>
    </submittedName>
</protein>
<dbReference type="AlphaFoldDB" id="A0A3D5QA19"/>
<accession>A0A3D5QA19</accession>
<reference evidence="1 2" key="1">
    <citation type="journal article" date="2018" name="Nat. Biotechnol.">
        <title>A standardized bacterial taxonomy based on genome phylogeny substantially revises the tree of life.</title>
        <authorList>
            <person name="Parks D.H."/>
            <person name="Chuvochina M."/>
            <person name="Waite D.W."/>
            <person name="Rinke C."/>
            <person name="Skarshewski A."/>
            <person name="Chaumeil P.A."/>
            <person name="Hugenholtz P."/>
        </authorList>
    </citation>
    <scope>NUCLEOTIDE SEQUENCE [LARGE SCALE GENOMIC DNA]</scope>
    <source>
        <strain evidence="1">UBA8672</strain>
    </source>
</reference>
<evidence type="ECO:0000313" key="2">
    <source>
        <dbReference type="Proteomes" id="UP000262325"/>
    </source>
</evidence>
<dbReference type="InterPro" id="IPR003787">
    <property type="entry name" value="Sulphur_relay_DsrE/F-like"/>
</dbReference>
<dbReference type="Gene3D" id="3.40.1260.10">
    <property type="entry name" value="DsrEFH-like"/>
    <property type="match status" value="1"/>
</dbReference>
<sequence length="108" mass="12303">MPMKLLVIITQPNPEQVFTALRFANFAKSQNDEVTVFLTAEGVETVRIDNTEFDIEGQAETFISQGCKIYSCGTCMEFRRMTENNLCTKSNMKKLYELVAESDKIVTF</sequence>
<evidence type="ECO:0000313" key="1">
    <source>
        <dbReference type="EMBL" id="HCW92514.1"/>
    </source>
</evidence>
<organism evidence="1 2">
    <name type="scientific">Flexistipes sinusarabici</name>
    <dbReference type="NCBI Taxonomy" id="2352"/>
    <lineage>
        <taxon>Bacteria</taxon>
        <taxon>Pseudomonadati</taxon>
        <taxon>Deferribacterota</taxon>
        <taxon>Deferribacteres</taxon>
        <taxon>Deferribacterales</taxon>
        <taxon>Flexistipitaceae</taxon>
        <taxon>Flexistipes</taxon>
    </lineage>
</organism>
<dbReference type="Pfam" id="PF02635">
    <property type="entry name" value="DsrE"/>
    <property type="match status" value="1"/>
</dbReference>